<keyword evidence="2" id="KW-0805">Transcription regulation</keyword>
<organism evidence="6 7">
    <name type="scientific">Sulfitobacter delicatus</name>
    <dbReference type="NCBI Taxonomy" id="218672"/>
    <lineage>
        <taxon>Bacteria</taxon>
        <taxon>Pseudomonadati</taxon>
        <taxon>Pseudomonadota</taxon>
        <taxon>Alphaproteobacteria</taxon>
        <taxon>Rhodobacterales</taxon>
        <taxon>Roseobacteraceae</taxon>
        <taxon>Sulfitobacter</taxon>
    </lineage>
</organism>
<dbReference type="CDD" id="cd08417">
    <property type="entry name" value="PBP2_Nitroaromatics_like"/>
    <property type="match status" value="1"/>
</dbReference>
<name>A0A1G7IJH5_9RHOB</name>
<dbReference type="InterPro" id="IPR036388">
    <property type="entry name" value="WH-like_DNA-bd_sf"/>
</dbReference>
<gene>
    <name evidence="6" type="ORF">SAMN04489759_101410</name>
</gene>
<dbReference type="OrthoDB" id="528082at2"/>
<protein>
    <submittedName>
        <fullName evidence="6">DNA-binding transcriptional regulator, LysR family</fullName>
    </submittedName>
</protein>
<accession>A0A1G7IJH5</accession>
<dbReference type="SUPFAM" id="SSF53850">
    <property type="entry name" value="Periplasmic binding protein-like II"/>
    <property type="match status" value="1"/>
</dbReference>
<dbReference type="InterPro" id="IPR005119">
    <property type="entry name" value="LysR_subst-bd"/>
</dbReference>
<dbReference type="Gene3D" id="1.10.10.10">
    <property type="entry name" value="Winged helix-like DNA-binding domain superfamily/Winged helix DNA-binding domain"/>
    <property type="match status" value="1"/>
</dbReference>
<dbReference type="InterPro" id="IPR036390">
    <property type="entry name" value="WH_DNA-bd_sf"/>
</dbReference>
<evidence type="ECO:0000259" key="5">
    <source>
        <dbReference type="PROSITE" id="PS50931"/>
    </source>
</evidence>
<dbReference type="InterPro" id="IPR000847">
    <property type="entry name" value="LysR_HTH_N"/>
</dbReference>
<dbReference type="Proteomes" id="UP000199399">
    <property type="component" value="Unassembled WGS sequence"/>
</dbReference>
<dbReference type="InterPro" id="IPR037402">
    <property type="entry name" value="YidZ_PBP2"/>
</dbReference>
<dbReference type="PANTHER" id="PTHR30118">
    <property type="entry name" value="HTH-TYPE TRANSCRIPTIONAL REGULATOR LEUO-RELATED"/>
    <property type="match status" value="1"/>
</dbReference>
<dbReference type="Gene3D" id="3.40.190.10">
    <property type="entry name" value="Periplasmic binding protein-like II"/>
    <property type="match status" value="2"/>
</dbReference>
<feature type="domain" description="HTH lysR-type" evidence="5">
    <location>
        <begin position="6"/>
        <end position="63"/>
    </location>
</feature>
<dbReference type="Pfam" id="PF00126">
    <property type="entry name" value="HTH_1"/>
    <property type="match status" value="1"/>
</dbReference>
<evidence type="ECO:0000313" key="6">
    <source>
        <dbReference type="EMBL" id="SDF12686.1"/>
    </source>
</evidence>
<comment type="similarity">
    <text evidence="1">Belongs to the LysR transcriptional regulatory family.</text>
</comment>
<dbReference type="RefSeq" id="WP_093738636.1">
    <property type="nucleotide sequence ID" value="NZ_FNBP01000001.1"/>
</dbReference>
<sequence length="316" mass="34302">MNLSGFDLNLLRVLDALLQENSTVAAGRRIGLSQPAVSAALGRLRAALGDPLFVRVGQRLEPTPYAISLAEPLRSALNDVEAMLSGPPEFDPAKATDRFTLSGSDFFAEMLMPALGDHLARLAPGILLQLVDLVPDNYIAPLKTHEVDLALIPQLECPAWVDWQPLFNSSFAVIARRGHPALTALTPDKEMPLDLLCDLGHILCSPEGQTAAMGDSALAAVGRKRRVVMTLPVFYGVFSTVAGSDHIAFVPQQMAHQMARKLNINVYTPPFPMPTPVIGMYWHKRATNAPAHRWLRAQIAALMQPLNDGEADLPQA</sequence>
<dbReference type="GO" id="GO:0003700">
    <property type="term" value="F:DNA-binding transcription factor activity"/>
    <property type="evidence" value="ECO:0007669"/>
    <property type="project" value="InterPro"/>
</dbReference>
<dbReference type="PANTHER" id="PTHR30118:SF15">
    <property type="entry name" value="TRANSCRIPTIONAL REGULATORY PROTEIN"/>
    <property type="match status" value="1"/>
</dbReference>
<evidence type="ECO:0000256" key="1">
    <source>
        <dbReference type="ARBA" id="ARBA00009437"/>
    </source>
</evidence>
<evidence type="ECO:0000256" key="3">
    <source>
        <dbReference type="ARBA" id="ARBA00023125"/>
    </source>
</evidence>
<evidence type="ECO:0000313" key="7">
    <source>
        <dbReference type="Proteomes" id="UP000199399"/>
    </source>
</evidence>
<evidence type="ECO:0000256" key="2">
    <source>
        <dbReference type="ARBA" id="ARBA00023015"/>
    </source>
</evidence>
<keyword evidence="7" id="KW-1185">Reference proteome</keyword>
<dbReference type="InterPro" id="IPR050389">
    <property type="entry name" value="LysR-type_TF"/>
</dbReference>
<dbReference type="EMBL" id="FNBP01000001">
    <property type="protein sequence ID" value="SDF12686.1"/>
    <property type="molecule type" value="Genomic_DNA"/>
</dbReference>
<dbReference type="STRING" id="218672.SAMN04489759_101410"/>
<dbReference type="AlphaFoldDB" id="A0A1G7IJH5"/>
<dbReference type="Pfam" id="PF03466">
    <property type="entry name" value="LysR_substrate"/>
    <property type="match status" value="1"/>
</dbReference>
<evidence type="ECO:0000256" key="4">
    <source>
        <dbReference type="ARBA" id="ARBA00023163"/>
    </source>
</evidence>
<keyword evidence="4" id="KW-0804">Transcription</keyword>
<reference evidence="7" key="1">
    <citation type="submission" date="2016-10" db="EMBL/GenBank/DDBJ databases">
        <authorList>
            <person name="Varghese N."/>
            <person name="Submissions S."/>
        </authorList>
    </citation>
    <scope>NUCLEOTIDE SEQUENCE [LARGE SCALE GENOMIC DNA]</scope>
    <source>
        <strain evidence="7">DSM 16477</strain>
    </source>
</reference>
<keyword evidence="3 6" id="KW-0238">DNA-binding</keyword>
<dbReference type="GO" id="GO:0003677">
    <property type="term" value="F:DNA binding"/>
    <property type="evidence" value="ECO:0007669"/>
    <property type="project" value="UniProtKB-KW"/>
</dbReference>
<dbReference type="PRINTS" id="PR00039">
    <property type="entry name" value="HTHLYSR"/>
</dbReference>
<dbReference type="SUPFAM" id="SSF46785">
    <property type="entry name" value="Winged helix' DNA-binding domain"/>
    <property type="match status" value="1"/>
</dbReference>
<dbReference type="PROSITE" id="PS50931">
    <property type="entry name" value="HTH_LYSR"/>
    <property type="match status" value="1"/>
</dbReference>
<proteinExistence type="inferred from homology"/>